<gene>
    <name evidence="2" type="ORF">NDU88_008385</name>
</gene>
<evidence type="ECO:0000313" key="3">
    <source>
        <dbReference type="Proteomes" id="UP001066276"/>
    </source>
</evidence>
<comment type="caution">
    <text evidence="2">The sequence shown here is derived from an EMBL/GenBank/DDBJ whole genome shotgun (WGS) entry which is preliminary data.</text>
</comment>
<feature type="compositionally biased region" description="Basic and acidic residues" evidence="1">
    <location>
        <begin position="74"/>
        <end position="88"/>
    </location>
</feature>
<protein>
    <submittedName>
        <fullName evidence="2">Uncharacterized protein</fullName>
    </submittedName>
</protein>
<dbReference type="Proteomes" id="UP001066276">
    <property type="component" value="Chromosome 7"/>
</dbReference>
<dbReference type="EMBL" id="JANPWB010000011">
    <property type="protein sequence ID" value="KAJ1130029.1"/>
    <property type="molecule type" value="Genomic_DNA"/>
</dbReference>
<sequence>MAGGHYQTGRGWDKGQKLAPAWGWNEPVTPPSRRSWRLDRVDDLGTKIEPTSWIAQAKEEAKQPTELAAGGGRRPAEDTIGRLPDRGRPLVTTGHPLSL</sequence>
<feature type="region of interest" description="Disordered" evidence="1">
    <location>
        <begin position="1"/>
        <end position="37"/>
    </location>
</feature>
<name>A0AAV7PS07_PLEWA</name>
<feature type="region of interest" description="Disordered" evidence="1">
    <location>
        <begin position="58"/>
        <end position="99"/>
    </location>
</feature>
<organism evidence="2 3">
    <name type="scientific">Pleurodeles waltl</name>
    <name type="common">Iberian ribbed newt</name>
    <dbReference type="NCBI Taxonomy" id="8319"/>
    <lineage>
        <taxon>Eukaryota</taxon>
        <taxon>Metazoa</taxon>
        <taxon>Chordata</taxon>
        <taxon>Craniata</taxon>
        <taxon>Vertebrata</taxon>
        <taxon>Euteleostomi</taxon>
        <taxon>Amphibia</taxon>
        <taxon>Batrachia</taxon>
        <taxon>Caudata</taxon>
        <taxon>Salamandroidea</taxon>
        <taxon>Salamandridae</taxon>
        <taxon>Pleurodelinae</taxon>
        <taxon>Pleurodeles</taxon>
    </lineage>
</organism>
<keyword evidence="3" id="KW-1185">Reference proteome</keyword>
<evidence type="ECO:0000313" key="2">
    <source>
        <dbReference type="EMBL" id="KAJ1130029.1"/>
    </source>
</evidence>
<reference evidence="2" key="1">
    <citation type="journal article" date="2022" name="bioRxiv">
        <title>Sequencing and chromosome-scale assembly of the giantPleurodeles waltlgenome.</title>
        <authorList>
            <person name="Brown T."/>
            <person name="Elewa A."/>
            <person name="Iarovenko S."/>
            <person name="Subramanian E."/>
            <person name="Araus A.J."/>
            <person name="Petzold A."/>
            <person name="Susuki M."/>
            <person name="Suzuki K.-i.T."/>
            <person name="Hayashi T."/>
            <person name="Toyoda A."/>
            <person name="Oliveira C."/>
            <person name="Osipova E."/>
            <person name="Leigh N.D."/>
            <person name="Simon A."/>
            <person name="Yun M.H."/>
        </authorList>
    </citation>
    <scope>NUCLEOTIDE SEQUENCE</scope>
    <source>
        <strain evidence="2">20211129_DDA</strain>
        <tissue evidence="2">Liver</tissue>
    </source>
</reference>
<evidence type="ECO:0000256" key="1">
    <source>
        <dbReference type="SAM" id="MobiDB-lite"/>
    </source>
</evidence>
<accession>A0AAV7PS07</accession>
<dbReference type="AlphaFoldDB" id="A0AAV7PS07"/>
<proteinExistence type="predicted"/>